<dbReference type="InterPro" id="IPR036514">
    <property type="entry name" value="SGNH_hydro_sf"/>
</dbReference>
<dbReference type="InterPro" id="IPR005181">
    <property type="entry name" value="SASA"/>
</dbReference>
<dbReference type="AlphaFoldDB" id="A0A3D8YB64"/>
<proteinExistence type="predicted"/>
<evidence type="ECO:0000313" key="5">
    <source>
        <dbReference type="Proteomes" id="UP000256373"/>
    </source>
</evidence>
<protein>
    <recommendedName>
        <fullName evidence="6">Secretion system C-terminal sorting domain-containing protein</fullName>
    </recommendedName>
</protein>
<dbReference type="GO" id="GO:0016788">
    <property type="term" value="F:hydrolase activity, acting on ester bonds"/>
    <property type="evidence" value="ECO:0007669"/>
    <property type="project" value="UniProtKB-ARBA"/>
</dbReference>
<accession>A0A3D8YB64</accession>
<comment type="caution">
    <text evidence="4">The sequence shown here is derived from an EMBL/GenBank/DDBJ whole genome shotgun (WGS) entry which is preliminary data.</text>
</comment>
<dbReference type="OrthoDB" id="926075at2"/>
<evidence type="ECO:0000313" key="4">
    <source>
        <dbReference type="EMBL" id="REA59284.1"/>
    </source>
</evidence>
<gene>
    <name evidence="4" type="ORF">DSL64_18330</name>
</gene>
<evidence type="ECO:0000256" key="1">
    <source>
        <dbReference type="ARBA" id="ARBA00022801"/>
    </source>
</evidence>
<keyword evidence="5" id="KW-1185">Reference proteome</keyword>
<dbReference type="EMBL" id="QNUL01000016">
    <property type="protein sequence ID" value="REA59284.1"/>
    <property type="molecule type" value="Genomic_DNA"/>
</dbReference>
<dbReference type="Pfam" id="PF18962">
    <property type="entry name" value="Por_Secre_tail"/>
    <property type="match status" value="1"/>
</dbReference>
<evidence type="ECO:0008006" key="6">
    <source>
        <dbReference type="Google" id="ProtNLM"/>
    </source>
</evidence>
<reference evidence="4 5" key="1">
    <citation type="submission" date="2018-07" db="EMBL/GenBank/DDBJ databases">
        <title>Dyadobacter roseus sp. nov., isolated from rose rhizosphere soil.</title>
        <authorList>
            <person name="Chen L."/>
        </authorList>
    </citation>
    <scope>NUCLEOTIDE SEQUENCE [LARGE SCALE GENOMIC DNA]</scope>
    <source>
        <strain evidence="4 5">RS19</strain>
    </source>
</reference>
<dbReference type="Proteomes" id="UP000256373">
    <property type="component" value="Unassembled WGS sequence"/>
</dbReference>
<evidence type="ECO:0000259" key="2">
    <source>
        <dbReference type="Pfam" id="PF03629"/>
    </source>
</evidence>
<dbReference type="Gene3D" id="3.40.50.1110">
    <property type="entry name" value="SGNH hydrolase"/>
    <property type="match status" value="1"/>
</dbReference>
<feature type="domain" description="Sialate O-acetylesterase" evidence="2">
    <location>
        <begin position="134"/>
        <end position="356"/>
    </location>
</feature>
<sequence length="592" mass="67614">MSYIFKSSVGLFVLLIICSLTEIYGQRVYSVYFNQLPTDMQLYARDDNNMAEVPISGIIEIPGWSHMSVITYRNGEKVGYHKSLLNYQGRTSTTFEMKPTIKAEMADYSFEVFACKATDSISLIKRNDVVAGDFYVISGQSNASATIFGNWSSKYARTIARIPDESPAITPADTLWIPAAWSWTYVGAWGLELQKQILEEEGIPTCVINGSLPGKKISEFLIDSDTNPINVNSLYGSLLTRVRKAKPTRIRAFFWVHGEQEALEYIKTYPEQYDQLYKKWVRDYPEVDQFIVLQTNLILLNHENSVPISGSIRDFLRRTKYLYAKTDHFSPIGIAGYDGMHYSRPGYEELGQRLFQFLRPKVYKSGDSDNVRSADIRKVQYTSNLKNEIVLTFDEGQMLKWANDTTIRGEDGQPLTISLKDLFYLDGDETKKHFSAGRVDSNRVILTLKEPFDAKKISYLPSYFIKNLPDPTKLKIGVFNGPYLKNKRGVGAFSFENVSIDHGVILGDEDLIEKLFVNAYPNPVEDFLSIDFEQSRSNTVEVYSLTGKRMFSEVAVYQRYLEIDMKIWPKGIYILTVKTGNGKMVNRKIFKN</sequence>
<dbReference type="Pfam" id="PF03629">
    <property type="entry name" value="SASA"/>
    <property type="match status" value="1"/>
</dbReference>
<dbReference type="NCBIfam" id="TIGR04183">
    <property type="entry name" value="Por_Secre_tail"/>
    <property type="match status" value="1"/>
</dbReference>
<evidence type="ECO:0000259" key="3">
    <source>
        <dbReference type="Pfam" id="PF18962"/>
    </source>
</evidence>
<organism evidence="4 5">
    <name type="scientific">Dyadobacter luteus</name>
    <dbReference type="NCBI Taxonomy" id="2259619"/>
    <lineage>
        <taxon>Bacteria</taxon>
        <taxon>Pseudomonadati</taxon>
        <taxon>Bacteroidota</taxon>
        <taxon>Cytophagia</taxon>
        <taxon>Cytophagales</taxon>
        <taxon>Spirosomataceae</taxon>
        <taxon>Dyadobacter</taxon>
    </lineage>
</organism>
<dbReference type="SUPFAM" id="SSF52266">
    <property type="entry name" value="SGNH hydrolase"/>
    <property type="match status" value="1"/>
</dbReference>
<feature type="domain" description="Secretion system C-terminal sorting" evidence="3">
    <location>
        <begin position="520"/>
        <end position="589"/>
    </location>
</feature>
<name>A0A3D8YB64_9BACT</name>
<dbReference type="InterPro" id="IPR026444">
    <property type="entry name" value="Secre_tail"/>
</dbReference>
<keyword evidence="1" id="KW-0378">Hydrolase</keyword>